<dbReference type="PROSITE" id="PS50188">
    <property type="entry name" value="B302_SPRY"/>
    <property type="match status" value="1"/>
</dbReference>
<evidence type="ECO:0000313" key="4">
    <source>
        <dbReference type="EMBL" id="CAI2180483.1"/>
    </source>
</evidence>
<dbReference type="Gene3D" id="2.60.120.920">
    <property type="match status" value="1"/>
</dbReference>
<feature type="transmembrane region" description="Helical" evidence="1">
    <location>
        <begin position="53"/>
        <end position="76"/>
    </location>
</feature>
<comment type="caution">
    <text evidence="4">The sequence shown here is derived from an EMBL/GenBank/DDBJ whole genome shotgun (WGS) entry which is preliminary data.</text>
</comment>
<keyword evidence="5" id="KW-1185">Reference proteome</keyword>
<evidence type="ECO:0000256" key="2">
    <source>
        <dbReference type="SAM" id="SignalP"/>
    </source>
</evidence>
<feature type="chain" id="PRO_5040761829" evidence="2">
    <location>
        <begin position="26"/>
        <end position="447"/>
    </location>
</feature>
<dbReference type="Proteomes" id="UP001153678">
    <property type="component" value="Unassembled WGS sequence"/>
</dbReference>
<dbReference type="InterPro" id="IPR001870">
    <property type="entry name" value="B30.2/SPRY"/>
</dbReference>
<dbReference type="EMBL" id="CAMKVN010002299">
    <property type="protein sequence ID" value="CAI2180483.1"/>
    <property type="molecule type" value="Genomic_DNA"/>
</dbReference>
<accession>A0A9W4WUR9</accession>
<evidence type="ECO:0000313" key="5">
    <source>
        <dbReference type="Proteomes" id="UP001153678"/>
    </source>
</evidence>
<feature type="domain" description="B30.2/SPRY" evidence="3">
    <location>
        <begin position="213"/>
        <end position="403"/>
    </location>
</feature>
<gene>
    <name evidence="4" type="ORF">FWILDA_LOCUS9605</name>
</gene>
<keyword evidence="1" id="KW-0812">Transmembrane</keyword>
<evidence type="ECO:0000256" key="1">
    <source>
        <dbReference type="SAM" id="Phobius"/>
    </source>
</evidence>
<keyword evidence="1" id="KW-0472">Membrane</keyword>
<dbReference type="SMART" id="SM00449">
    <property type="entry name" value="SPRY"/>
    <property type="match status" value="1"/>
</dbReference>
<sequence>MSRIIKKFSKILLTILALMLSLVSGAPLRNTNSYWVFWYYNNNGNRNCGNYCYIVFSLVGAILLCICGCGCLRCYLIKKQYKSERLENNINTQQILHQWQQELQMTELNHQNQIIAQQQLQYPPLDHTDTHNSQYPSLNSAKDVTPPPYSKSTFNVEIVKHTLRQESNWTAYKAGKQFTRDNPPNEILPPPDHSDLIKELGGVKAWKLVPESSIVQLKIANVTDDFILSFFHAKLDAMVQSNYPLIDMKYSIDSEIASVNNSSSCSTNKSFALQPPTDSWFFYYEVTILTNPNQDTAIAVGFATKPYPTFRLPGWNNHSVGYHSNEGKKYHNEGLTGRKYAEKWGEENDVIGCGYYPDTGQVFFTKNGINMGIICIGVFHIWFPTIGSDGICSLKVNFGQEEFIYKPADGMSVAGKIPKVSDHNAQEKNYGKKFSLDDSKKEKMIIS</sequence>
<dbReference type="OrthoDB" id="258495at2759"/>
<organism evidence="4 5">
    <name type="scientific">Funneliformis geosporum</name>
    <dbReference type="NCBI Taxonomy" id="1117311"/>
    <lineage>
        <taxon>Eukaryota</taxon>
        <taxon>Fungi</taxon>
        <taxon>Fungi incertae sedis</taxon>
        <taxon>Mucoromycota</taxon>
        <taxon>Glomeromycotina</taxon>
        <taxon>Glomeromycetes</taxon>
        <taxon>Glomerales</taxon>
        <taxon>Glomeraceae</taxon>
        <taxon>Funneliformis</taxon>
    </lineage>
</organism>
<dbReference type="PANTHER" id="PTHR12864">
    <property type="entry name" value="RAN BINDING PROTEIN 9-RELATED"/>
    <property type="match status" value="1"/>
</dbReference>
<reference evidence="4" key="1">
    <citation type="submission" date="2022-08" db="EMBL/GenBank/DDBJ databases">
        <authorList>
            <person name="Kallberg Y."/>
            <person name="Tangrot J."/>
            <person name="Rosling A."/>
        </authorList>
    </citation>
    <scope>NUCLEOTIDE SEQUENCE</scope>
    <source>
        <strain evidence="4">Wild A</strain>
    </source>
</reference>
<dbReference type="InterPro" id="IPR050618">
    <property type="entry name" value="Ubq-SigPath_Reg"/>
</dbReference>
<feature type="signal peptide" evidence="2">
    <location>
        <begin position="1"/>
        <end position="25"/>
    </location>
</feature>
<dbReference type="AlphaFoldDB" id="A0A9W4WUR9"/>
<dbReference type="InterPro" id="IPR043136">
    <property type="entry name" value="B30.2/SPRY_sf"/>
</dbReference>
<dbReference type="InterPro" id="IPR013320">
    <property type="entry name" value="ConA-like_dom_sf"/>
</dbReference>
<proteinExistence type="predicted"/>
<protein>
    <submittedName>
        <fullName evidence="4">3723_t:CDS:1</fullName>
    </submittedName>
</protein>
<keyword evidence="1" id="KW-1133">Transmembrane helix</keyword>
<dbReference type="InterPro" id="IPR003877">
    <property type="entry name" value="SPRY_dom"/>
</dbReference>
<evidence type="ECO:0000259" key="3">
    <source>
        <dbReference type="PROSITE" id="PS50188"/>
    </source>
</evidence>
<keyword evidence="2" id="KW-0732">Signal</keyword>
<name>A0A9W4WUR9_9GLOM</name>
<dbReference type="Pfam" id="PF00622">
    <property type="entry name" value="SPRY"/>
    <property type="match status" value="1"/>
</dbReference>
<dbReference type="SUPFAM" id="SSF49899">
    <property type="entry name" value="Concanavalin A-like lectins/glucanases"/>
    <property type="match status" value="1"/>
</dbReference>